<protein>
    <recommendedName>
        <fullName evidence="3">DUF2283 domain-containing protein</fullName>
    </recommendedName>
</protein>
<reference evidence="1 2" key="1">
    <citation type="submission" date="2024-02" db="EMBL/GenBank/DDBJ databases">
        <title>STSV induces naive adaptation in Sulfolobus.</title>
        <authorList>
            <person name="Xiang X."/>
            <person name="Song M."/>
        </authorList>
    </citation>
    <scope>NUCLEOTIDE SEQUENCE [LARGE SCALE GENOMIC DNA]</scope>
    <source>
        <strain evidence="1 2">RT2</strain>
    </source>
</reference>
<dbReference type="EMBL" id="CP146016">
    <property type="protein sequence ID" value="WWQ59273.1"/>
    <property type="molecule type" value="Genomic_DNA"/>
</dbReference>
<dbReference type="AlphaFoldDB" id="A0AAX4KWL1"/>
<gene>
    <name evidence="1" type="ORF">V6M85_07090</name>
</gene>
<dbReference type="RefSeq" id="WP_338598315.1">
    <property type="nucleotide sequence ID" value="NZ_CP146016.1"/>
</dbReference>
<evidence type="ECO:0000313" key="2">
    <source>
        <dbReference type="Proteomes" id="UP001432202"/>
    </source>
</evidence>
<dbReference type="GeneID" id="89336520"/>
<keyword evidence="2" id="KW-1185">Reference proteome</keyword>
<sequence length="86" mass="9749">MSKREVLVRFEDDNSAYLISDDGLIRKGVNASTIDVLIVKQINGNKVDQAIKIGYKLFECNSENKEECLVKLLNSLFPYCKTCKFA</sequence>
<organism evidence="1 2">
    <name type="scientific">Sulfolobus tengchongensis</name>
    <dbReference type="NCBI Taxonomy" id="207809"/>
    <lineage>
        <taxon>Archaea</taxon>
        <taxon>Thermoproteota</taxon>
        <taxon>Thermoprotei</taxon>
        <taxon>Sulfolobales</taxon>
        <taxon>Sulfolobaceae</taxon>
        <taxon>Sulfolobus</taxon>
    </lineage>
</organism>
<accession>A0AAX4KWL1</accession>
<proteinExistence type="predicted"/>
<evidence type="ECO:0000313" key="1">
    <source>
        <dbReference type="EMBL" id="WWQ59273.1"/>
    </source>
</evidence>
<evidence type="ECO:0008006" key="3">
    <source>
        <dbReference type="Google" id="ProtNLM"/>
    </source>
</evidence>
<dbReference type="Proteomes" id="UP001432202">
    <property type="component" value="Chromosome"/>
</dbReference>
<name>A0AAX4KWL1_9CREN</name>